<dbReference type="GeneID" id="25331898"/>
<dbReference type="Proteomes" id="UP000054342">
    <property type="component" value="Unassembled WGS sequence"/>
</dbReference>
<protein>
    <recommendedName>
        <fullName evidence="2">F-box domain-containing protein</fullName>
    </recommendedName>
</protein>
<gene>
    <name evidence="3" type="ORF">PV05_09990</name>
</gene>
<evidence type="ECO:0000259" key="2">
    <source>
        <dbReference type="SMART" id="SM00256"/>
    </source>
</evidence>
<feature type="region of interest" description="Disordered" evidence="1">
    <location>
        <begin position="122"/>
        <end position="162"/>
    </location>
</feature>
<organism evidence="3 4">
    <name type="scientific">Exophiala xenobiotica</name>
    <dbReference type="NCBI Taxonomy" id="348802"/>
    <lineage>
        <taxon>Eukaryota</taxon>
        <taxon>Fungi</taxon>
        <taxon>Dikarya</taxon>
        <taxon>Ascomycota</taxon>
        <taxon>Pezizomycotina</taxon>
        <taxon>Eurotiomycetes</taxon>
        <taxon>Chaetothyriomycetidae</taxon>
        <taxon>Chaetothyriales</taxon>
        <taxon>Herpotrichiellaceae</taxon>
        <taxon>Exophiala</taxon>
    </lineage>
</organism>
<dbReference type="SUPFAM" id="SSF81383">
    <property type="entry name" value="F-box domain"/>
    <property type="match status" value="1"/>
</dbReference>
<dbReference type="Pfam" id="PF00646">
    <property type="entry name" value="F-box"/>
    <property type="match status" value="1"/>
</dbReference>
<dbReference type="RefSeq" id="XP_013311835.1">
    <property type="nucleotide sequence ID" value="XM_013456381.1"/>
</dbReference>
<dbReference type="Pfam" id="PF12937">
    <property type="entry name" value="F-box-like"/>
    <property type="match status" value="1"/>
</dbReference>
<dbReference type="EMBL" id="KN847322">
    <property type="protein sequence ID" value="KIW51251.1"/>
    <property type="molecule type" value="Genomic_DNA"/>
</dbReference>
<feature type="domain" description="F-box" evidence="2">
    <location>
        <begin position="221"/>
        <end position="261"/>
    </location>
</feature>
<evidence type="ECO:0000313" key="3">
    <source>
        <dbReference type="EMBL" id="KIW51251.1"/>
    </source>
</evidence>
<dbReference type="InterPro" id="IPR036322">
    <property type="entry name" value="WD40_repeat_dom_sf"/>
</dbReference>
<feature type="compositionally biased region" description="Low complexity" evidence="1">
    <location>
        <begin position="146"/>
        <end position="160"/>
    </location>
</feature>
<dbReference type="HOGENOM" id="CLU_011742_0_0_1"/>
<dbReference type="AlphaFoldDB" id="A0A0D2BG94"/>
<keyword evidence="4" id="KW-1185">Reference proteome</keyword>
<evidence type="ECO:0000313" key="4">
    <source>
        <dbReference type="Proteomes" id="UP000054342"/>
    </source>
</evidence>
<dbReference type="CDD" id="cd09917">
    <property type="entry name" value="F-box_SF"/>
    <property type="match status" value="1"/>
</dbReference>
<feature type="compositionally biased region" description="Polar residues" evidence="1">
    <location>
        <begin position="849"/>
        <end position="863"/>
    </location>
</feature>
<dbReference type="InterPro" id="IPR001810">
    <property type="entry name" value="F-box_dom"/>
</dbReference>
<reference evidence="3 4" key="1">
    <citation type="submission" date="2015-01" db="EMBL/GenBank/DDBJ databases">
        <title>The Genome Sequence of Exophiala xenobiotica CBS118157.</title>
        <authorList>
            <consortium name="The Broad Institute Genomics Platform"/>
            <person name="Cuomo C."/>
            <person name="de Hoog S."/>
            <person name="Gorbushina A."/>
            <person name="Stielow B."/>
            <person name="Teixiera M."/>
            <person name="Abouelleil A."/>
            <person name="Chapman S.B."/>
            <person name="Priest M."/>
            <person name="Young S.K."/>
            <person name="Wortman J."/>
            <person name="Nusbaum C."/>
            <person name="Birren B."/>
        </authorList>
    </citation>
    <scope>NUCLEOTIDE SEQUENCE [LARGE SCALE GENOMIC DNA]</scope>
    <source>
        <strain evidence="3 4">CBS 118157</strain>
    </source>
</reference>
<dbReference type="OrthoDB" id="1689567at2759"/>
<evidence type="ECO:0000256" key="1">
    <source>
        <dbReference type="SAM" id="MobiDB-lite"/>
    </source>
</evidence>
<dbReference type="SMART" id="SM00256">
    <property type="entry name" value="FBOX"/>
    <property type="match status" value="2"/>
</dbReference>
<dbReference type="InterPro" id="IPR036047">
    <property type="entry name" value="F-box-like_dom_sf"/>
</dbReference>
<sequence>MFHIASQSYMHRVHPLTYTFPDDTSCRCQHQDVSARHSFLSTGLRQEGFRHFLSTKRSQIDVQEASARTNHPRNGKINMMDGAFDSTDEGSSSILRRSSSFVAPNTQPARLSRVRFLSDEDLRSKQNSTSYRGGNPFSNPFTDEMTSVSRRTSSSSDTTTYLRPNAFAGHRDTLARLPRYAFIHDHDDNELASRVLSLSTDRALFPVSRVKVPLAHSDTFLPEPIVNAVLELLSFEDYKALRLVCRQWNVSIPLPCFPAVFRLPREILQQVYSYLSLCDFDAARHTSRAWYLASLDWKVQEPIARSSGIRSAVDADIQRQKDSLADRRSIGSVSGPFDDDYDINKEWICSKRLATESRLSPDWAGLSLSGGYGSFTRLSIVEEVDFSKITAQDAPSRSSRSMVSACGRFVLVVCGGDITLYSLSNPENSIVPVVRLSAGIEVLKVSMDTSSERYSVAALLSGRLGMLWDLQGTPLQTRYRTNSGEPMNLGMQTTIQDSAIHSYARPLVANLPISSQELLAAEANHDDSSPPSMLGQDPSADSDPIEDDESGPVKLGIPIETRATAVYTDLGSPDDLPRSVAICPNRKCVAFGCRMGIELHWVDALTGGDLNRWFPLAAPSDYLYFLPQRPGLDSRKKLRLISSAAGPVATELFRSDSTPARWEYWPTSAAHGRRQSLTRLFFGNLPIPTAAIPQSARPGLEAQVQGDEVQGILRAVDCDHFRAVPVSDGSHMLFTDPANGMLCLGSDAPLGGPTKLIRKIVFTPPAHPNGRYCSSLRYTAGKALDWGLRVVAAYNDGQIVLYNVPSDIFRRMQNVHSSTDVWDENAGVVGQSDLLMDALMSSHPDRSTETLTGTAAASSPQISPESPLYVDGVVIACIENDFVDDLSVQTEGGGCFVWVFYRSGRAELRSIYWPSNHRKRVRYIGEDGLVYDVDGGSSGTDDDSYEHDKGRATTITGAEPQPGHVSWAALDGHVDHAARPKAA</sequence>
<feature type="compositionally biased region" description="Polar residues" evidence="1">
    <location>
        <begin position="125"/>
        <end position="145"/>
    </location>
</feature>
<name>A0A0D2BG94_9EURO</name>
<proteinExistence type="predicted"/>
<feature type="region of interest" description="Disordered" evidence="1">
    <location>
        <begin position="522"/>
        <end position="554"/>
    </location>
</feature>
<dbReference type="SUPFAM" id="SSF50978">
    <property type="entry name" value="WD40 repeat-like"/>
    <property type="match status" value="1"/>
</dbReference>
<feature type="region of interest" description="Disordered" evidence="1">
    <location>
        <begin position="64"/>
        <end position="83"/>
    </location>
</feature>
<accession>A0A0D2BG94</accession>
<feature type="domain" description="F-box" evidence="2">
    <location>
        <begin position="263"/>
        <end position="303"/>
    </location>
</feature>
<feature type="region of interest" description="Disordered" evidence="1">
    <location>
        <begin position="844"/>
        <end position="863"/>
    </location>
</feature>